<organism evidence="2 3">
    <name type="scientific">Mesorhabditis belari</name>
    <dbReference type="NCBI Taxonomy" id="2138241"/>
    <lineage>
        <taxon>Eukaryota</taxon>
        <taxon>Metazoa</taxon>
        <taxon>Ecdysozoa</taxon>
        <taxon>Nematoda</taxon>
        <taxon>Chromadorea</taxon>
        <taxon>Rhabditida</taxon>
        <taxon>Rhabditina</taxon>
        <taxon>Rhabditomorpha</taxon>
        <taxon>Rhabditoidea</taxon>
        <taxon>Rhabditidae</taxon>
        <taxon>Mesorhabditinae</taxon>
        <taxon>Mesorhabditis</taxon>
    </lineage>
</organism>
<feature type="transmembrane region" description="Helical" evidence="1">
    <location>
        <begin position="365"/>
        <end position="384"/>
    </location>
</feature>
<feature type="transmembrane region" description="Helical" evidence="1">
    <location>
        <begin position="53"/>
        <end position="78"/>
    </location>
</feature>
<protein>
    <submittedName>
        <fullName evidence="3">Uncharacterized protein</fullName>
    </submittedName>
</protein>
<evidence type="ECO:0000256" key="1">
    <source>
        <dbReference type="SAM" id="Phobius"/>
    </source>
</evidence>
<feature type="transmembrane region" description="Helical" evidence="1">
    <location>
        <begin position="285"/>
        <end position="310"/>
    </location>
</feature>
<accession>A0AAF3EKB2</accession>
<feature type="transmembrane region" description="Helical" evidence="1">
    <location>
        <begin position="322"/>
        <end position="344"/>
    </location>
</feature>
<name>A0AAF3EKB2_9BILA</name>
<dbReference type="Proteomes" id="UP000887575">
    <property type="component" value="Unassembled WGS sequence"/>
</dbReference>
<dbReference type="SUPFAM" id="SSF81321">
    <property type="entry name" value="Family A G protein-coupled receptor-like"/>
    <property type="match status" value="1"/>
</dbReference>
<keyword evidence="1" id="KW-0472">Membrane</keyword>
<feature type="transmembrane region" description="Helical" evidence="1">
    <location>
        <begin position="84"/>
        <end position="108"/>
    </location>
</feature>
<dbReference type="Gene3D" id="1.20.1070.10">
    <property type="entry name" value="Rhodopsin 7-helix transmembrane proteins"/>
    <property type="match status" value="1"/>
</dbReference>
<keyword evidence="1" id="KW-0812">Transmembrane</keyword>
<keyword evidence="2" id="KW-1185">Reference proteome</keyword>
<feature type="transmembrane region" description="Helical" evidence="1">
    <location>
        <begin position="454"/>
        <end position="472"/>
    </location>
</feature>
<feature type="transmembrane region" description="Helical" evidence="1">
    <location>
        <begin position="157"/>
        <end position="176"/>
    </location>
</feature>
<sequence>MSFDVQLLNAHYIWFPNPYVYYNFTVDTPIASEGDRRTLRKRRGYASNFSFTLLYYIGVIDTLQLIGHIVAGFMLITLMSSSEVIYIFGAILEGGYISTGFLTIALPIHRAAYIMFPFKADRIFHPVLLKVYWTFIYNHDKPDLNSYMRFFEEWSTLAPIIIGAVLYSLIIAKLSFRIGKYSKKEIKLTAQVFAVLLVNAFTYIYWYHITGYLSMGFDTRLLEVKYLYFPNPYVYYNFTNETMIASDGQRVLYGASKFTLAIILFIFQIAYLMTLKRRKGYGSNFSFTLLFYIGIADFFQLLAHIVSAFMLMTLMSSSEYTYMMGSFLEAGFFIPGYMTMALPIHRAMHIIFPTTTEKYIRPNMLKGVLVLYLIFAIISFGYFWNSDAGIAYIPESVYWGFTYNRNKSALNTYMRIVEEWSVLAPIVVGAIFYALIIFTICYKVGKYRARELRLTAQIFAVLIVCTICYVMWYKFLDAVSRN</sequence>
<proteinExistence type="predicted"/>
<feature type="transmembrane region" description="Helical" evidence="1">
    <location>
        <begin position="420"/>
        <end position="442"/>
    </location>
</feature>
<feature type="transmembrane region" description="Helical" evidence="1">
    <location>
        <begin position="251"/>
        <end position="273"/>
    </location>
</feature>
<reference evidence="3" key="1">
    <citation type="submission" date="2024-02" db="UniProtKB">
        <authorList>
            <consortium name="WormBaseParasite"/>
        </authorList>
    </citation>
    <scope>IDENTIFICATION</scope>
</reference>
<dbReference type="AlphaFoldDB" id="A0AAF3EKB2"/>
<dbReference type="WBParaSite" id="MBELARI_LOCUS14456">
    <property type="protein sequence ID" value="MBELARI_LOCUS14456"/>
    <property type="gene ID" value="MBELARI_LOCUS14456"/>
</dbReference>
<evidence type="ECO:0000313" key="2">
    <source>
        <dbReference type="Proteomes" id="UP000887575"/>
    </source>
</evidence>
<evidence type="ECO:0000313" key="3">
    <source>
        <dbReference type="WBParaSite" id="MBELARI_LOCUS14456"/>
    </source>
</evidence>
<keyword evidence="1" id="KW-1133">Transmembrane helix</keyword>
<feature type="transmembrane region" description="Helical" evidence="1">
    <location>
        <begin position="188"/>
        <end position="207"/>
    </location>
</feature>